<gene>
    <name evidence="2" type="ORF">DFQ50_101704</name>
</gene>
<evidence type="ECO:0000313" key="2">
    <source>
        <dbReference type="EMBL" id="RBP15214.1"/>
    </source>
</evidence>
<organism evidence="2 3">
    <name type="scientific">Pseudocitrobacter faecalis</name>
    <dbReference type="NCBI Taxonomy" id="1398493"/>
    <lineage>
        <taxon>Bacteria</taxon>
        <taxon>Pseudomonadati</taxon>
        <taxon>Pseudomonadota</taxon>
        <taxon>Gammaproteobacteria</taxon>
        <taxon>Enterobacterales</taxon>
        <taxon>Enterobacteriaceae</taxon>
        <taxon>Pseudocitrobacter</taxon>
    </lineage>
</organism>
<evidence type="ECO:0000313" key="3">
    <source>
        <dbReference type="Proteomes" id="UP000253201"/>
    </source>
</evidence>
<keyword evidence="1" id="KW-1133">Transmembrane helix</keyword>
<proteinExistence type="predicted"/>
<comment type="caution">
    <text evidence="2">The sequence shown here is derived from an EMBL/GenBank/DDBJ whole genome shotgun (WGS) entry which is preliminary data.</text>
</comment>
<protein>
    <submittedName>
        <fullName evidence="2">Uncharacterized protein</fullName>
    </submittedName>
</protein>
<dbReference type="Proteomes" id="UP000253201">
    <property type="component" value="Unassembled WGS sequence"/>
</dbReference>
<sequence length="60" mass="7489">MWMKHYLRLYPMTRFIHQADQSCYRRCVGVMRYVQHLTRVVISFISFISIYYFEIFLNSE</sequence>
<evidence type="ECO:0000256" key="1">
    <source>
        <dbReference type="SAM" id="Phobius"/>
    </source>
</evidence>
<dbReference type="EMBL" id="QNRL01000001">
    <property type="protein sequence ID" value="RBP15214.1"/>
    <property type="molecule type" value="Genomic_DNA"/>
</dbReference>
<accession>A0ABX9G7X7</accession>
<keyword evidence="1" id="KW-0472">Membrane</keyword>
<keyword evidence="1" id="KW-0812">Transmembrane</keyword>
<name>A0ABX9G7X7_9ENTR</name>
<keyword evidence="3" id="KW-1185">Reference proteome</keyword>
<reference evidence="2 3" key="1">
    <citation type="submission" date="2018-06" db="EMBL/GenBank/DDBJ databases">
        <title>Genomic Encyclopedia of Type Strains, Phase IV (KMG-IV): sequencing the most valuable type-strain genomes for metagenomic binning, comparative biology and taxonomic classification.</title>
        <authorList>
            <person name="Goeker M."/>
        </authorList>
    </citation>
    <scope>NUCLEOTIDE SEQUENCE [LARGE SCALE GENOMIC DNA]</scope>
    <source>
        <strain evidence="2 3">DSM 27453</strain>
    </source>
</reference>
<feature type="transmembrane region" description="Helical" evidence="1">
    <location>
        <begin position="40"/>
        <end position="57"/>
    </location>
</feature>